<evidence type="ECO:0000256" key="1">
    <source>
        <dbReference type="ARBA" id="ARBA00023015"/>
    </source>
</evidence>
<evidence type="ECO:0000313" key="6">
    <source>
        <dbReference type="EMBL" id="QGY81246.1"/>
    </source>
</evidence>
<feature type="transmembrane region" description="Helical" evidence="4">
    <location>
        <begin position="147"/>
        <end position="169"/>
    </location>
</feature>
<dbReference type="AlphaFoldDB" id="A0A6I6LAX3"/>
<keyword evidence="4" id="KW-0472">Membrane</keyword>
<keyword evidence="2" id="KW-0238">DNA-binding</keyword>
<dbReference type="CDD" id="cd06170">
    <property type="entry name" value="LuxR_C_like"/>
    <property type="match status" value="1"/>
</dbReference>
<feature type="domain" description="HTH luxR-type" evidence="5">
    <location>
        <begin position="16"/>
        <end position="81"/>
    </location>
</feature>
<evidence type="ECO:0000313" key="7">
    <source>
        <dbReference type="Proteomes" id="UP000428803"/>
    </source>
</evidence>
<keyword evidence="4" id="KW-0812">Transmembrane</keyword>
<dbReference type="PANTHER" id="PTHR44688:SF16">
    <property type="entry name" value="DNA-BINDING TRANSCRIPTIONAL ACTIVATOR DEVR_DOSR"/>
    <property type="match status" value="1"/>
</dbReference>
<dbReference type="SUPFAM" id="SSF46894">
    <property type="entry name" value="C-terminal effector domain of the bipartite response regulators"/>
    <property type="match status" value="1"/>
</dbReference>
<sequence>MDETSPFFYIRIAEVTHPSRADLSDGQKQCLRLVGQHLTSKEIARKLGISHFTVDQRLDSARRKLNAHSRKDAVRIFMAMEQESLSEPLVYEPSDIAAEREVHMQNPPPEGRTGIFAFAASRISVPPIGGKRHHLPKREILVQSLNIAFFSTLLIALVVIILTGTLRLFR</sequence>
<dbReference type="GO" id="GO:0003677">
    <property type="term" value="F:DNA binding"/>
    <property type="evidence" value="ECO:0007669"/>
    <property type="project" value="UniProtKB-KW"/>
</dbReference>
<evidence type="ECO:0000256" key="4">
    <source>
        <dbReference type="SAM" id="Phobius"/>
    </source>
</evidence>
<dbReference type="GO" id="GO:0006355">
    <property type="term" value="P:regulation of DNA-templated transcription"/>
    <property type="evidence" value="ECO:0007669"/>
    <property type="project" value="InterPro"/>
</dbReference>
<dbReference type="InterPro" id="IPR036388">
    <property type="entry name" value="WH-like_DNA-bd_sf"/>
</dbReference>
<dbReference type="KEGG" id="slaa:EUU25_11845"/>
<proteinExistence type="predicted"/>
<dbReference type="Gene3D" id="1.10.10.10">
    <property type="entry name" value="Winged helix-like DNA-binding domain superfamily/Winged helix DNA-binding domain"/>
    <property type="match status" value="1"/>
</dbReference>
<keyword evidence="4" id="KW-1133">Transmembrane helix</keyword>
<dbReference type="EMBL" id="CP035733">
    <property type="protein sequence ID" value="QGY81246.1"/>
    <property type="molecule type" value="Genomic_DNA"/>
</dbReference>
<dbReference type="PROSITE" id="PS50043">
    <property type="entry name" value="HTH_LUXR_2"/>
    <property type="match status" value="1"/>
</dbReference>
<keyword evidence="1" id="KW-0805">Transcription regulation</keyword>
<gene>
    <name evidence="6" type="ORF">EUU25_11845</name>
</gene>
<evidence type="ECO:0000256" key="3">
    <source>
        <dbReference type="ARBA" id="ARBA00023163"/>
    </source>
</evidence>
<accession>A0A6I6LAX3</accession>
<protein>
    <submittedName>
        <fullName evidence="6">LuxR family transcriptional regulator</fullName>
    </submittedName>
</protein>
<keyword evidence="3" id="KW-0804">Transcription</keyword>
<evidence type="ECO:0000259" key="5">
    <source>
        <dbReference type="PROSITE" id="PS50043"/>
    </source>
</evidence>
<keyword evidence="7" id="KW-1185">Reference proteome</keyword>
<dbReference type="InterPro" id="IPR000792">
    <property type="entry name" value="Tscrpt_reg_LuxR_C"/>
</dbReference>
<reference evidence="7" key="1">
    <citation type="submission" date="2019-01" db="EMBL/GenBank/DDBJ databases">
        <title>Sphingorhabdus lacus sp.nov., isolated from an oligotrophic freshwater lake.</title>
        <authorList>
            <person name="Park M."/>
        </authorList>
    </citation>
    <scope>NUCLEOTIDE SEQUENCE [LARGE SCALE GENOMIC DNA]</scope>
    <source>
        <strain evidence="7">IMCC1753</strain>
    </source>
</reference>
<evidence type="ECO:0000256" key="2">
    <source>
        <dbReference type="ARBA" id="ARBA00023125"/>
    </source>
</evidence>
<dbReference type="InterPro" id="IPR016032">
    <property type="entry name" value="Sig_transdc_resp-reg_C-effctor"/>
</dbReference>
<dbReference type="PANTHER" id="PTHR44688">
    <property type="entry name" value="DNA-BINDING TRANSCRIPTIONAL ACTIVATOR DEVR_DOSR"/>
    <property type="match status" value="1"/>
</dbReference>
<dbReference type="SMART" id="SM00421">
    <property type="entry name" value="HTH_LUXR"/>
    <property type="match status" value="1"/>
</dbReference>
<dbReference type="Pfam" id="PF00196">
    <property type="entry name" value="GerE"/>
    <property type="match status" value="1"/>
</dbReference>
<organism evidence="6 7">
    <name type="scientific">Sphingorhabdus lacus</name>
    <dbReference type="NCBI Taxonomy" id="392610"/>
    <lineage>
        <taxon>Bacteria</taxon>
        <taxon>Pseudomonadati</taxon>
        <taxon>Pseudomonadota</taxon>
        <taxon>Alphaproteobacteria</taxon>
        <taxon>Sphingomonadales</taxon>
        <taxon>Sphingomonadaceae</taxon>
        <taxon>Sphingorhabdus</taxon>
    </lineage>
</organism>
<name>A0A6I6LAX3_9SPHN</name>
<dbReference type="Proteomes" id="UP000428803">
    <property type="component" value="Chromosome"/>
</dbReference>